<name>A0A059FYZ0_9PROT</name>
<dbReference type="InterPro" id="IPR045851">
    <property type="entry name" value="AMP-bd_C_sf"/>
</dbReference>
<dbReference type="PANTHER" id="PTHR43845:SF1">
    <property type="entry name" value="BLR5969 PROTEIN"/>
    <property type="match status" value="1"/>
</dbReference>
<dbReference type="InterPro" id="IPR028154">
    <property type="entry name" value="AMP-dep_Lig_C"/>
</dbReference>
<dbReference type="InterPro" id="IPR042099">
    <property type="entry name" value="ANL_N_sf"/>
</dbReference>
<evidence type="ECO:0000313" key="2">
    <source>
        <dbReference type="EMBL" id="KCZ95939.1"/>
    </source>
</evidence>
<dbReference type="PANTHER" id="PTHR43845">
    <property type="entry name" value="BLR5969 PROTEIN"/>
    <property type="match status" value="1"/>
</dbReference>
<reference evidence="2 3" key="1">
    <citation type="submission" date="2013-04" db="EMBL/GenBank/DDBJ databases">
        <title>Hyphomonas hirschiana VP5 Genome Sequencing.</title>
        <authorList>
            <person name="Lai Q."/>
            <person name="Shao Z."/>
        </authorList>
    </citation>
    <scope>NUCLEOTIDE SEQUENCE [LARGE SCALE GENOMIC DNA]</scope>
    <source>
        <strain evidence="2 3">VP5</strain>
    </source>
</reference>
<comment type="caution">
    <text evidence="2">The sequence shown here is derived from an EMBL/GenBank/DDBJ whole genome shotgun (WGS) entry which is preliminary data.</text>
</comment>
<keyword evidence="3" id="KW-1185">Reference proteome</keyword>
<organism evidence="2 3">
    <name type="scientific">Hyphomonas hirschiana VP5</name>
    <dbReference type="NCBI Taxonomy" id="1280951"/>
    <lineage>
        <taxon>Bacteria</taxon>
        <taxon>Pseudomonadati</taxon>
        <taxon>Pseudomonadota</taxon>
        <taxon>Alphaproteobacteria</taxon>
        <taxon>Hyphomonadales</taxon>
        <taxon>Hyphomonadaceae</taxon>
        <taxon>Hyphomonas</taxon>
    </lineage>
</organism>
<dbReference type="OrthoDB" id="580775at2"/>
<sequence length="465" mass="51133">MTDGHNTYFNTVDWAKMQEEHPVGDAFLTFAKKSRDEIRAHQEKLFARLVDRAWKTKFYQHHWGKAGVEPGDIKGLETLPSLPSFDKSDIMESIARNPPLGDFAGFESYGPGERPPAIMHTTSGTTGTPQVLLFGAKSREVQNLLLGRLYRFQGLRPDDVIHSVYGHGMINGGHYVREAVTHWTSSLFLSAGTGVETPSVKQVQLMKDFGATVIVGFADYIKKLARVAVEQGLDPVKDLNIRMISGHLGREDKETLSQAWGGAACFDWYGVGDTGCIAGEGPDRDGLYIMEDAQFLEIGDIDTGKPVAEGAEGDMICTCLFKDDLYPIIRFNTHDVTRLRTGASSLGINFQRIEGFLGRSDNMVKIRGINIFPQAMGPILEEDAAFAGEFICKAKRDESGRDEFIVAAEVNGGASEAVADRFRALLKQKIGIDVGVELSGPGSLAALTQTEVRQKPIRLIDDRFK</sequence>
<dbReference type="GO" id="GO:0016874">
    <property type="term" value="F:ligase activity"/>
    <property type="evidence" value="ECO:0007669"/>
    <property type="project" value="UniProtKB-KW"/>
</dbReference>
<dbReference type="Proteomes" id="UP000025061">
    <property type="component" value="Unassembled WGS sequence"/>
</dbReference>
<dbReference type="Gene3D" id="3.30.300.30">
    <property type="match status" value="1"/>
</dbReference>
<dbReference type="RefSeq" id="WP_035590584.1">
    <property type="nucleotide sequence ID" value="NZ_ARYI01000002.1"/>
</dbReference>
<accession>A0A059FYZ0</accession>
<evidence type="ECO:0000259" key="1">
    <source>
        <dbReference type="Pfam" id="PF14535"/>
    </source>
</evidence>
<keyword evidence="2" id="KW-0436">Ligase</keyword>
<dbReference type="AlphaFoldDB" id="A0A059FYZ0"/>
<dbReference type="Gene3D" id="3.40.50.12780">
    <property type="entry name" value="N-terminal domain of ligase-like"/>
    <property type="match status" value="1"/>
</dbReference>
<evidence type="ECO:0000313" key="3">
    <source>
        <dbReference type="Proteomes" id="UP000025061"/>
    </source>
</evidence>
<dbReference type="EMBL" id="ARYI01000002">
    <property type="protein sequence ID" value="KCZ95939.1"/>
    <property type="molecule type" value="Genomic_DNA"/>
</dbReference>
<gene>
    <name evidence="2" type="ORF">HHI_04172</name>
</gene>
<dbReference type="PATRIC" id="fig|1280951.3.peg.851"/>
<dbReference type="SUPFAM" id="SSF56801">
    <property type="entry name" value="Acetyl-CoA synthetase-like"/>
    <property type="match status" value="1"/>
</dbReference>
<feature type="domain" description="AMP-dependent ligase C-terminal" evidence="1">
    <location>
        <begin position="368"/>
        <end position="463"/>
    </location>
</feature>
<dbReference type="Pfam" id="PF14535">
    <property type="entry name" value="AMP-binding_C_2"/>
    <property type="match status" value="1"/>
</dbReference>
<protein>
    <submittedName>
        <fullName evidence="2">Putative aerobic phenylacetate-CoA ligase</fullName>
    </submittedName>
</protein>
<proteinExistence type="predicted"/>